<dbReference type="OrthoDB" id="9803495at2"/>
<dbReference type="Gene3D" id="1.10.1760.20">
    <property type="match status" value="1"/>
</dbReference>
<sequence length="200" mass="20291">MTSTTAAAHTARSRGFSAPDLAQIAVFAALLAALSLAPAIPLGAVAVPITLQTLGVALCGLCLGPVRGFAAVALYVLAGLAGLPVFAGGKAGLSVLAGPTVGYVLAFPFAAIVTGLVAKWAVRRGLSRLTPVLLLLGVLASRYLVILPFALVGLTSTLGIDVRAALLVDVPFWIGDLIKSVIAAMLAYAVHKAFPRLLGR</sequence>
<feature type="transmembrane region" description="Helical" evidence="3">
    <location>
        <begin position="21"/>
        <end position="40"/>
    </location>
</feature>
<keyword evidence="2 3" id="KW-0472">Membrane</keyword>
<dbReference type="AlphaFoldDB" id="A0A553K2L1"/>
<dbReference type="GO" id="GO:0015225">
    <property type="term" value="F:biotin transmembrane transporter activity"/>
    <property type="evidence" value="ECO:0007669"/>
    <property type="project" value="UniProtKB-UniRule"/>
</dbReference>
<keyword evidence="5" id="KW-1185">Reference proteome</keyword>
<keyword evidence="2" id="KW-1003">Cell membrane</keyword>
<protein>
    <recommendedName>
        <fullName evidence="2">Biotin transporter</fullName>
    </recommendedName>
</protein>
<keyword evidence="3" id="KW-0812">Transmembrane</keyword>
<comment type="subcellular location">
    <subcellularLocation>
        <location evidence="2">Cell membrane</location>
        <topology evidence="2">Multi-pass membrane protein</topology>
    </subcellularLocation>
</comment>
<evidence type="ECO:0000313" key="5">
    <source>
        <dbReference type="Proteomes" id="UP000317638"/>
    </source>
</evidence>
<evidence type="ECO:0000256" key="3">
    <source>
        <dbReference type="SAM" id="Phobius"/>
    </source>
</evidence>
<organism evidence="4 5">
    <name type="scientific">Tessaracoccus rhinocerotis</name>
    <dbReference type="NCBI Taxonomy" id="1689449"/>
    <lineage>
        <taxon>Bacteria</taxon>
        <taxon>Bacillati</taxon>
        <taxon>Actinomycetota</taxon>
        <taxon>Actinomycetes</taxon>
        <taxon>Propionibacteriales</taxon>
        <taxon>Propionibacteriaceae</taxon>
        <taxon>Tessaracoccus</taxon>
    </lineage>
</organism>
<dbReference type="PIRSF" id="PIRSF016661">
    <property type="entry name" value="BioY"/>
    <property type="match status" value="1"/>
</dbReference>
<dbReference type="EMBL" id="VKKG01000002">
    <property type="protein sequence ID" value="TRY18924.1"/>
    <property type="molecule type" value="Genomic_DNA"/>
</dbReference>
<feature type="transmembrane region" description="Helical" evidence="3">
    <location>
        <begin position="101"/>
        <end position="120"/>
    </location>
</feature>
<evidence type="ECO:0000313" key="4">
    <source>
        <dbReference type="EMBL" id="TRY18924.1"/>
    </source>
</evidence>
<dbReference type="GO" id="GO:0005886">
    <property type="term" value="C:plasma membrane"/>
    <property type="evidence" value="ECO:0007669"/>
    <property type="project" value="UniProtKB-SubCell"/>
</dbReference>
<dbReference type="Pfam" id="PF02632">
    <property type="entry name" value="BioY"/>
    <property type="match status" value="1"/>
</dbReference>
<feature type="transmembrane region" description="Helical" evidence="3">
    <location>
        <begin position="172"/>
        <end position="190"/>
    </location>
</feature>
<evidence type="ECO:0000256" key="1">
    <source>
        <dbReference type="ARBA" id="ARBA00010692"/>
    </source>
</evidence>
<evidence type="ECO:0000256" key="2">
    <source>
        <dbReference type="PIRNR" id="PIRNR016661"/>
    </source>
</evidence>
<dbReference type="RefSeq" id="WP_143937816.1">
    <property type="nucleotide sequence ID" value="NZ_VKKG01000002.1"/>
</dbReference>
<comment type="caution">
    <text evidence="4">The sequence shown here is derived from an EMBL/GenBank/DDBJ whole genome shotgun (WGS) entry which is preliminary data.</text>
</comment>
<dbReference type="Proteomes" id="UP000317638">
    <property type="component" value="Unassembled WGS sequence"/>
</dbReference>
<proteinExistence type="inferred from homology"/>
<name>A0A553K2L1_9ACTN</name>
<comment type="similarity">
    <text evidence="1 2">Belongs to the BioY family.</text>
</comment>
<dbReference type="PANTHER" id="PTHR34295:SF1">
    <property type="entry name" value="BIOTIN TRANSPORTER BIOY"/>
    <property type="match status" value="1"/>
</dbReference>
<keyword evidence="2" id="KW-0813">Transport</keyword>
<keyword evidence="3" id="KW-1133">Transmembrane helix</keyword>
<dbReference type="InterPro" id="IPR003784">
    <property type="entry name" value="BioY"/>
</dbReference>
<reference evidence="4 5" key="1">
    <citation type="submission" date="2019-07" db="EMBL/GenBank/DDBJ databases">
        <authorList>
            <person name="Zhou L.-Y."/>
        </authorList>
    </citation>
    <scope>NUCLEOTIDE SEQUENCE [LARGE SCALE GENOMIC DNA]</scope>
    <source>
        <strain evidence="4 5">YIM 101269</strain>
    </source>
</reference>
<accession>A0A553K2L1</accession>
<gene>
    <name evidence="4" type="ORF">FOJ82_07405</name>
</gene>
<feature type="transmembrane region" description="Helical" evidence="3">
    <location>
        <begin position="132"/>
        <end position="152"/>
    </location>
</feature>
<dbReference type="PANTHER" id="PTHR34295">
    <property type="entry name" value="BIOTIN TRANSPORTER BIOY"/>
    <property type="match status" value="1"/>
</dbReference>